<evidence type="ECO:0000256" key="1">
    <source>
        <dbReference type="ARBA" id="ARBA00000085"/>
    </source>
</evidence>
<dbReference type="InterPro" id="IPR003660">
    <property type="entry name" value="HAMP_dom"/>
</dbReference>
<dbReference type="SMART" id="SM00304">
    <property type="entry name" value="HAMP"/>
    <property type="match status" value="1"/>
</dbReference>
<keyword evidence="9" id="KW-0067">ATP-binding</keyword>
<dbReference type="InterPro" id="IPR003594">
    <property type="entry name" value="HATPase_dom"/>
</dbReference>
<accession>A0A081P1W8</accession>
<gene>
    <name evidence="14" type="ORF">ET33_08160</name>
</gene>
<dbReference type="Pfam" id="PF00672">
    <property type="entry name" value="HAMP"/>
    <property type="match status" value="1"/>
</dbReference>
<dbReference type="GO" id="GO:0005524">
    <property type="term" value="F:ATP binding"/>
    <property type="evidence" value="ECO:0007669"/>
    <property type="project" value="UniProtKB-KW"/>
</dbReference>
<feature type="domain" description="Histidine kinase" evidence="12">
    <location>
        <begin position="268"/>
        <end position="471"/>
    </location>
</feature>
<keyword evidence="15" id="KW-1185">Reference proteome</keyword>
<keyword evidence="11" id="KW-0472">Membrane</keyword>
<dbReference type="AlphaFoldDB" id="A0A081P1W8"/>
<keyword evidence="5" id="KW-0597">Phosphoprotein</keyword>
<dbReference type="PANTHER" id="PTHR34220:SF7">
    <property type="entry name" value="SENSOR HISTIDINE KINASE YPDA"/>
    <property type="match status" value="1"/>
</dbReference>
<evidence type="ECO:0000256" key="3">
    <source>
        <dbReference type="ARBA" id="ARBA00012438"/>
    </source>
</evidence>
<dbReference type="EMBL" id="JNVM01000015">
    <property type="protein sequence ID" value="KEQ24691.1"/>
    <property type="molecule type" value="Genomic_DNA"/>
</dbReference>
<keyword evidence="10" id="KW-0902">Two-component regulatory system</keyword>
<evidence type="ECO:0000259" key="12">
    <source>
        <dbReference type="PROSITE" id="PS50109"/>
    </source>
</evidence>
<dbReference type="Proteomes" id="UP000028123">
    <property type="component" value="Unassembled WGS sequence"/>
</dbReference>
<dbReference type="GO" id="GO:0005886">
    <property type="term" value="C:plasma membrane"/>
    <property type="evidence" value="ECO:0007669"/>
    <property type="project" value="UniProtKB-SubCell"/>
</dbReference>
<dbReference type="SUPFAM" id="SSF158472">
    <property type="entry name" value="HAMP domain-like"/>
    <property type="match status" value="1"/>
</dbReference>
<dbReference type="Pfam" id="PF02518">
    <property type="entry name" value="HATPase_c"/>
    <property type="match status" value="1"/>
</dbReference>
<dbReference type="Gene3D" id="3.30.565.10">
    <property type="entry name" value="Histidine kinase-like ATPase, C-terminal domain"/>
    <property type="match status" value="1"/>
</dbReference>
<feature type="domain" description="HAMP" evidence="13">
    <location>
        <begin position="191"/>
        <end position="244"/>
    </location>
</feature>
<dbReference type="OrthoDB" id="9776552at2"/>
<dbReference type="Pfam" id="PF06580">
    <property type="entry name" value="His_kinase"/>
    <property type="match status" value="1"/>
</dbReference>
<evidence type="ECO:0000256" key="4">
    <source>
        <dbReference type="ARBA" id="ARBA00022475"/>
    </source>
</evidence>
<evidence type="ECO:0000259" key="13">
    <source>
        <dbReference type="PROSITE" id="PS50885"/>
    </source>
</evidence>
<evidence type="ECO:0000256" key="9">
    <source>
        <dbReference type="ARBA" id="ARBA00022840"/>
    </source>
</evidence>
<evidence type="ECO:0000313" key="15">
    <source>
        <dbReference type="Proteomes" id="UP000028123"/>
    </source>
</evidence>
<dbReference type="SUPFAM" id="SSF55874">
    <property type="entry name" value="ATPase domain of HSP90 chaperone/DNA topoisomerase II/histidine kinase"/>
    <property type="match status" value="1"/>
</dbReference>
<dbReference type="eggNOG" id="COG2972">
    <property type="taxonomic scope" value="Bacteria"/>
</dbReference>
<evidence type="ECO:0000256" key="11">
    <source>
        <dbReference type="ARBA" id="ARBA00023136"/>
    </source>
</evidence>
<dbReference type="PROSITE" id="PS50109">
    <property type="entry name" value="HIS_KIN"/>
    <property type="match status" value="1"/>
</dbReference>
<dbReference type="EC" id="2.7.13.3" evidence="3"/>
<sequence length="484" mass="54704">MTIRTKLLLFIPLLVLLVNSVTFFLFQSGKVVQQSYDLMMNRILLYKQSAQAAEDHLKTLYAYLLNPGEDRKAELDRERAKLLELRAALAGLSGASPHTSELTGYLHLLDTQMEQALAALPGGTPARYEEAETTTRFIREEEQHLVDLELSSYQPVYKQIQAENDRMNRLAAAVFVVNTLLSVVVAVWISRSVTGPVNRLVEMAGQISRGNLNPEPPPLQSEDELGILSDAFKRMLADLKLLIEKDKERLEMGRLVKELELQALQSQIHPHFLFNTLNALSKLALLEGAERTSDLIVSMSNLLRYNLRKLDRPVTLREELEHVREYVTIQQARFRDRFQIETDIDESALEVPIPALTLQPIVENAFVHGIERMEQGAVIRLTVRREPEHMRLTISDNGRGMSEEVRQALLRLEDDNGARSGQDTAKKESTGLGTRNVFKRLQLFFGRGDLVDIDSKPGEGTTVTIRIPRGKEGETAHVPADDRR</sequence>
<evidence type="ECO:0000256" key="10">
    <source>
        <dbReference type="ARBA" id="ARBA00023012"/>
    </source>
</evidence>
<dbReference type="InterPro" id="IPR010559">
    <property type="entry name" value="Sig_transdc_His_kin_internal"/>
</dbReference>
<comment type="catalytic activity">
    <reaction evidence="1">
        <text>ATP + protein L-histidine = ADP + protein N-phospho-L-histidine.</text>
        <dbReference type="EC" id="2.7.13.3"/>
    </reaction>
</comment>
<dbReference type="Gene3D" id="6.10.340.10">
    <property type="match status" value="1"/>
</dbReference>
<keyword evidence="8" id="KW-0418">Kinase</keyword>
<organism evidence="14 15">
    <name type="scientific">Paenibacillus tyrfis</name>
    <dbReference type="NCBI Taxonomy" id="1501230"/>
    <lineage>
        <taxon>Bacteria</taxon>
        <taxon>Bacillati</taxon>
        <taxon>Bacillota</taxon>
        <taxon>Bacilli</taxon>
        <taxon>Bacillales</taxon>
        <taxon>Paenibacillaceae</taxon>
        <taxon>Paenibacillus</taxon>
    </lineage>
</organism>
<dbReference type="SMART" id="SM00387">
    <property type="entry name" value="HATPase_c"/>
    <property type="match status" value="1"/>
</dbReference>
<dbReference type="InterPro" id="IPR004358">
    <property type="entry name" value="Sig_transdc_His_kin-like_C"/>
</dbReference>
<dbReference type="InterPro" id="IPR050640">
    <property type="entry name" value="Bact_2-comp_sensor_kinase"/>
</dbReference>
<dbReference type="RefSeq" id="WP_036685125.1">
    <property type="nucleotide sequence ID" value="NZ_JNVM01000015.1"/>
</dbReference>
<dbReference type="InterPro" id="IPR036890">
    <property type="entry name" value="HATPase_C_sf"/>
</dbReference>
<comment type="caution">
    <text evidence="14">The sequence shown here is derived from an EMBL/GenBank/DDBJ whole genome shotgun (WGS) entry which is preliminary data.</text>
</comment>
<dbReference type="CDD" id="cd06225">
    <property type="entry name" value="HAMP"/>
    <property type="match status" value="1"/>
</dbReference>
<name>A0A081P1W8_9BACL</name>
<evidence type="ECO:0000313" key="14">
    <source>
        <dbReference type="EMBL" id="KEQ24691.1"/>
    </source>
</evidence>
<comment type="subcellular location">
    <subcellularLocation>
        <location evidence="2">Cell membrane</location>
        <topology evidence="2">Multi-pass membrane protein</topology>
    </subcellularLocation>
</comment>
<evidence type="ECO:0000256" key="7">
    <source>
        <dbReference type="ARBA" id="ARBA00022741"/>
    </source>
</evidence>
<dbReference type="PRINTS" id="PR00344">
    <property type="entry name" value="BCTRLSENSOR"/>
</dbReference>
<proteinExistence type="predicted"/>
<keyword evidence="6" id="KW-0808">Transferase</keyword>
<dbReference type="PROSITE" id="PS50885">
    <property type="entry name" value="HAMP"/>
    <property type="match status" value="1"/>
</dbReference>
<protein>
    <recommendedName>
        <fullName evidence="3">histidine kinase</fullName>
        <ecNumber evidence="3">2.7.13.3</ecNumber>
    </recommendedName>
</protein>
<evidence type="ECO:0000256" key="8">
    <source>
        <dbReference type="ARBA" id="ARBA00022777"/>
    </source>
</evidence>
<evidence type="ECO:0000256" key="5">
    <source>
        <dbReference type="ARBA" id="ARBA00022553"/>
    </source>
</evidence>
<dbReference type="InterPro" id="IPR005467">
    <property type="entry name" value="His_kinase_dom"/>
</dbReference>
<dbReference type="GO" id="GO:0000155">
    <property type="term" value="F:phosphorelay sensor kinase activity"/>
    <property type="evidence" value="ECO:0007669"/>
    <property type="project" value="InterPro"/>
</dbReference>
<keyword evidence="4" id="KW-1003">Cell membrane</keyword>
<keyword evidence="7" id="KW-0547">Nucleotide-binding</keyword>
<reference evidence="14 15" key="1">
    <citation type="submission" date="2014-06" db="EMBL/GenBank/DDBJ databases">
        <title>Draft genome sequence of Paenibacillus sp. MSt1.</title>
        <authorList>
            <person name="Aw Y.K."/>
            <person name="Ong K.S."/>
            <person name="Gan H.M."/>
            <person name="Lee S.M."/>
        </authorList>
    </citation>
    <scope>NUCLEOTIDE SEQUENCE [LARGE SCALE GENOMIC DNA]</scope>
    <source>
        <strain evidence="14 15">MSt1</strain>
    </source>
</reference>
<evidence type="ECO:0000256" key="6">
    <source>
        <dbReference type="ARBA" id="ARBA00022679"/>
    </source>
</evidence>
<dbReference type="PANTHER" id="PTHR34220">
    <property type="entry name" value="SENSOR HISTIDINE KINASE YPDA"/>
    <property type="match status" value="1"/>
</dbReference>
<evidence type="ECO:0000256" key="2">
    <source>
        <dbReference type="ARBA" id="ARBA00004651"/>
    </source>
</evidence>